<comment type="caution">
    <text evidence="3">The sequence shown here is derived from an EMBL/GenBank/DDBJ whole genome shotgun (WGS) entry which is preliminary data.</text>
</comment>
<gene>
    <name evidence="3" type="primary">FEM1B</name>
    <name evidence="3" type="ORF">AWC38_SpisGene23618</name>
</gene>
<dbReference type="EMBL" id="LSMT01001373">
    <property type="protein sequence ID" value="PFX12428.1"/>
    <property type="molecule type" value="Genomic_DNA"/>
</dbReference>
<keyword evidence="4" id="KW-1185">Reference proteome</keyword>
<name>A0A2B4R7T2_STYPI</name>
<dbReference type="OrthoDB" id="7415071at2759"/>
<organism evidence="3 4">
    <name type="scientific">Stylophora pistillata</name>
    <name type="common">Smooth cauliflower coral</name>
    <dbReference type="NCBI Taxonomy" id="50429"/>
    <lineage>
        <taxon>Eukaryota</taxon>
        <taxon>Metazoa</taxon>
        <taxon>Cnidaria</taxon>
        <taxon>Anthozoa</taxon>
        <taxon>Hexacorallia</taxon>
        <taxon>Scleractinia</taxon>
        <taxon>Astrocoeniina</taxon>
        <taxon>Pocilloporidae</taxon>
        <taxon>Stylophora</taxon>
    </lineage>
</organism>
<dbReference type="InterPro" id="IPR008266">
    <property type="entry name" value="Tyr_kinase_AS"/>
</dbReference>
<dbReference type="PANTHER" id="PTHR23257">
    <property type="entry name" value="SERINE-THREONINE PROTEIN KINASE"/>
    <property type="match status" value="1"/>
</dbReference>
<evidence type="ECO:0000313" key="4">
    <source>
        <dbReference type="Proteomes" id="UP000225706"/>
    </source>
</evidence>
<evidence type="ECO:0000259" key="2">
    <source>
        <dbReference type="PROSITE" id="PS50011"/>
    </source>
</evidence>
<protein>
    <submittedName>
        <fullName evidence="3">Protein fem-1-like B</fullName>
    </submittedName>
</protein>
<evidence type="ECO:0000256" key="1">
    <source>
        <dbReference type="SAM" id="Coils"/>
    </source>
</evidence>
<feature type="coiled-coil region" evidence="1">
    <location>
        <begin position="185"/>
        <end position="247"/>
    </location>
</feature>
<keyword evidence="1" id="KW-0175">Coiled coil</keyword>
<reference evidence="4" key="1">
    <citation type="journal article" date="2017" name="bioRxiv">
        <title>Comparative analysis of the genomes of Stylophora pistillata and Acropora digitifera provides evidence for extensive differences between species of corals.</title>
        <authorList>
            <person name="Voolstra C.R."/>
            <person name="Li Y."/>
            <person name="Liew Y.J."/>
            <person name="Baumgarten S."/>
            <person name="Zoccola D."/>
            <person name="Flot J.-F."/>
            <person name="Tambutte S."/>
            <person name="Allemand D."/>
            <person name="Aranda M."/>
        </authorList>
    </citation>
    <scope>NUCLEOTIDE SEQUENCE [LARGE SCALE GENOMIC DNA]</scope>
</reference>
<dbReference type="Gene3D" id="1.10.510.10">
    <property type="entry name" value="Transferase(Phosphotransferase) domain 1"/>
    <property type="match status" value="1"/>
</dbReference>
<dbReference type="AlphaFoldDB" id="A0A2B4R7T2"/>
<sequence>MNAESRKTALKTNIKDGDDYATPLIVAARDGKLDFVKERYEDPSRPLPEKKMEPVEAYQNRRESQTLQELSLLEGDVHAIHLEGLLIRERILGPDNIGLRYPIRYRGAVSAESKEYEPCFALWTRAMEIAMSCDVPKTYDLEKFTVLFAIMGEEAGSVAAEGRRARFVSTTEKGVNDNIKEETARKEMSGQLRELTQQLENIQEQLRKRDRQLGDRDGQLREMTQQLTNAQRQLQEREEQLRDRDGQVREREMDNLEREMIKLFERGMSIAARCRHACLLQFVGATNDEGSPLFVTELMESSFRVLLEQRPLSNTEVSVISLDVARALNYLHLKKPSPIIYRDISSANVLLWREADPWSGKMSDYGTASVVQQTMTVGPGAMIYGASEAHT</sequence>
<dbReference type="InterPro" id="IPR000719">
    <property type="entry name" value="Prot_kinase_dom"/>
</dbReference>
<dbReference type="GO" id="GO:0005524">
    <property type="term" value="F:ATP binding"/>
    <property type="evidence" value="ECO:0007669"/>
    <property type="project" value="InterPro"/>
</dbReference>
<dbReference type="PROSITE" id="PS50011">
    <property type="entry name" value="PROTEIN_KINASE_DOM"/>
    <property type="match status" value="1"/>
</dbReference>
<evidence type="ECO:0000313" key="3">
    <source>
        <dbReference type="EMBL" id="PFX12428.1"/>
    </source>
</evidence>
<accession>A0A2B4R7T2</accession>
<dbReference type="InterPro" id="IPR011009">
    <property type="entry name" value="Kinase-like_dom_sf"/>
</dbReference>
<dbReference type="Proteomes" id="UP000225706">
    <property type="component" value="Unassembled WGS sequence"/>
</dbReference>
<dbReference type="Pfam" id="PF00069">
    <property type="entry name" value="Pkinase"/>
    <property type="match status" value="1"/>
</dbReference>
<dbReference type="PROSITE" id="PS00109">
    <property type="entry name" value="PROTEIN_KINASE_TYR"/>
    <property type="match status" value="1"/>
</dbReference>
<proteinExistence type="predicted"/>
<feature type="domain" description="Protein kinase" evidence="2">
    <location>
        <begin position="181"/>
        <end position="391"/>
    </location>
</feature>
<dbReference type="GO" id="GO:0004672">
    <property type="term" value="F:protein kinase activity"/>
    <property type="evidence" value="ECO:0007669"/>
    <property type="project" value="InterPro"/>
</dbReference>
<dbReference type="SUPFAM" id="SSF56112">
    <property type="entry name" value="Protein kinase-like (PK-like)"/>
    <property type="match status" value="1"/>
</dbReference>
<dbReference type="InterPro" id="IPR050167">
    <property type="entry name" value="Ser_Thr_protein_kinase"/>
</dbReference>
<dbReference type="STRING" id="50429.A0A2B4R7T2"/>